<evidence type="ECO:0000256" key="1">
    <source>
        <dbReference type="ARBA" id="ARBA00022723"/>
    </source>
</evidence>
<dbReference type="PANTHER" id="PTHR30446:SF0">
    <property type="entry name" value="RECOMBINATION PROTEIN RECR"/>
    <property type="match status" value="1"/>
</dbReference>
<dbReference type="GO" id="GO:0006281">
    <property type="term" value="P:DNA repair"/>
    <property type="evidence" value="ECO:0007669"/>
    <property type="project" value="UniProtKB-UniRule"/>
</dbReference>
<keyword evidence="4 7" id="KW-0862">Zinc</keyword>
<accession>A0A0P1NYW8</accession>
<dbReference type="CDD" id="cd01025">
    <property type="entry name" value="TOPRIM_recR"/>
    <property type="match status" value="1"/>
</dbReference>
<organism evidence="9 10">
    <name type="scientific">Candidatus Chryseopegocella kryptomonas</name>
    <dbReference type="NCBI Taxonomy" id="1633643"/>
    <lineage>
        <taxon>Bacteria</taxon>
        <taxon>Pseudomonadati</taxon>
        <taxon>Candidatus Kryptoniota</taxon>
        <taxon>Candidatus Chryseopegocella</taxon>
    </lineage>
</organism>
<keyword evidence="6 7" id="KW-0234">DNA repair</keyword>
<dbReference type="Pfam" id="PF21175">
    <property type="entry name" value="RecR_C"/>
    <property type="match status" value="1"/>
</dbReference>
<evidence type="ECO:0000313" key="9">
    <source>
        <dbReference type="EMBL" id="CUT04434.1"/>
    </source>
</evidence>
<dbReference type="Gene3D" id="1.10.8.420">
    <property type="entry name" value="RecR Domain 1"/>
    <property type="match status" value="1"/>
</dbReference>
<dbReference type="AlphaFoldDB" id="A0A0P1NYW8"/>
<keyword evidence="3 7" id="KW-0863">Zinc-finger</keyword>
<keyword evidence="2 7" id="KW-0227">DNA damage</keyword>
<dbReference type="RefSeq" id="WP_092350866.1">
    <property type="nucleotide sequence ID" value="NZ_CZVW01000023.1"/>
</dbReference>
<comment type="similarity">
    <text evidence="7">Belongs to the RecR family.</text>
</comment>
<evidence type="ECO:0000256" key="7">
    <source>
        <dbReference type="HAMAP-Rule" id="MF_00017"/>
    </source>
</evidence>
<evidence type="ECO:0000313" key="10">
    <source>
        <dbReference type="Proteomes" id="UP000199197"/>
    </source>
</evidence>
<evidence type="ECO:0000256" key="5">
    <source>
        <dbReference type="ARBA" id="ARBA00023172"/>
    </source>
</evidence>
<dbReference type="Pfam" id="PF13662">
    <property type="entry name" value="Toprim_4"/>
    <property type="match status" value="1"/>
</dbReference>
<dbReference type="PANTHER" id="PTHR30446">
    <property type="entry name" value="RECOMBINATION PROTEIN RECR"/>
    <property type="match status" value="1"/>
</dbReference>
<evidence type="ECO:0000256" key="3">
    <source>
        <dbReference type="ARBA" id="ARBA00022771"/>
    </source>
</evidence>
<dbReference type="PROSITE" id="PS01300">
    <property type="entry name" value="RECR"/>
    <property type="match status" value="1"/>
</dbReference>
<dbReference type="SMART" id="SM00278">
    <property type="entry name" value="HhH1"/>
    <property type="match status" value="1"/>
</dbReference>
<proteinExistence type="inferred from homology"/>
<dbReference type="NCBIfam" id="TIGR00615">
    <property type="entry name" value="recR"/>
    <property type="match status" value="1"/>
</dbReference>
<keyword evidence="5 7" id="KW-0233">DNA recombination</keyword>
<protein>
    <recommendedName>
        <fullName evidence="7">Recombination protein RecR</fullName>
    </recommendedName>
</protein>
<feature type="domain" description="Toprim" evidence="8">
    <location>
        <begin position="81"/>
        <end position="176"/>
    </location>
</feature>
<evidence type="ECO:0000256" key="6">
    <source>
        <dbReference type="ARBA" id="ARBA00023204"/>
    </source>
</evidence>
<name>A0A0P1NYW8_9BACT</name>
<dbReference type="Proteomes" id="UP000199197">
    <property type="component" value="Unassembled WGS sequence"/>
</dbReference>
<dbReference type="InterPro" id="IPR023627">
    <property type="entry name" value="Rcmb_RecR"/>
</dbReference>
<dbReference type="InterPro" id="IPR006171">
    <property type="entry name" value="TOPRIM_dom"/>
</dbReference>
<dbReference type="GO" id="GO:0003677">
    <property type="term" value="F:DNA binding"/>
    <property type="evidence" value="ECO:0007669"/>
    <property type="project" value="UniProtKB-UniRule"/>
</dbReference>
<sequence>MLYTSESLEILIDELTKFPGIGRKTAQRLALHILKQPKEEIDKLVRAIIDVKEKIRYCSICFNITESDPCPICSSPKRDKGTICVVEEPMDVLAIEKTNEYNGVYHVLGGVMNPLEGIGPDDLKIKELVQRISAGGVNEVIIALNPSVEGETTSIYIANLIKPFGVKVTRIARGLPIGTALEYADTATIVRAIENRTTM</sequence>
<dbReference type="SMART" id="SM00493">
    <property type="entry name" value="TOPRIM"/>
    <property type="match status" value="1"/>
</dbReference>
<dbReference type="EMBL" id="CZVW01000023">
    <property type="protein sequence ID" value="CUT04434.1"/>
    <property type="molecule type" value="Genomic_DNA"/>
</dbReference>
<dbReference type="Pfam" id="PF02132">
    <property type="entry name" value="RecR_ZnF"/>
    <property type="match status" value="1"/>
</dbReference>
<keyword evidence="10" id="KW-1185">Reference proteome</keyword>
<dbReference type="InterPro" id="IPR034137">
    <property type="entry name" value="TOPRIM_RecR"/>
</dbReference>
<dbReference type="Gene3D" id="3.40.1360.10">
    <property type="match status" value="1"/>
</dbReference>
<evidence type="ECO:0000256" key="4">
    <source>
        <dbReference type="ARBA" id="ARBA00022833"/>
    </source>
</evidence>
<dbReference type="PROSITE" id="PS50880">
    <property type="entry name" value="TOPRIM"/>
    <property type="match status" value="1"/>
</dbReference>
<dbReference type="HAMAP" id="MF_00017">
    <property type="entry name" value="RecR"/>
    <property type="match status" value="1"/>
</dbReference>
<dbReference type="SUPFAM" id="SSF111304">
    <property type="entry name" value="Recombination protein RecR"/>
    <property type="match status" value="1"/>
</dbReference>
<dbReference type="InterPro" id="IPR015967">
    <property type="entry name" value="Rcmb_RecR_Znf"/>
</dbReference>
<gene>
    <name evidence="7" type="primary">recR</name>
    <name evidence="9" type="ORF">JGI23_01723</name>
</gene>
<dbReference type="Gene3D" id="3.30.60.80">
    <property type="match status" value="1"/>
</dbReference>
<feature type="zinc finger region" description="C4-type" evidence="7">
    <location>
        <begin position="58"/>
        <end position="73"/>
    </location>
</feature>
<evidence type="ECO:0000256" key="2">
    <source>
        <dbReference type="ARBA" id="ARBA00022763"/>
    </source>
</evidence>
<reference evidence="10" key="1">
    <citation type="submission" date="2015-11" db="EMBL/GenBank/DDBJ databases">
        <authorList>
            <person name="Varghese N."/>
        </authorList>
    </citation>
    <scope>NUCLEOTIDE SEQUENCE [LARGE SCALE GENOMIC DNA]</scope>
    <source>
        <strain evidence="10">JGI-23</strain>
    </source>
</reference>
<dbReference type="GO" id="GO:0006310">
    <property type="term" value="P:DNA recombination"/>
    <property type="evidence" value="ECO:0007669"/>
    <property type="project" value="UniProtKB-UniRule"/>
</dbReference>
<comment type="function">
    <text evidence="7">May play a role in DNA repair. It seems to be involved in an RecBC-independent recombinational process of DNA repair. It may act with RecF and RecO.</text>
</comment>
<dbReference type="GO" id="GO:0008270">
    <property type="term" value="F:zinc ion binding"/>
    <property type="evidence" value="ECO:0007669"/>
    <property type="project" value="UniProtKB-KW"/>
</dbReference>
<dbReference type="OrthoDB" id="9802672at2"/>
<evidence type="ECO:0000259" key="8">
    <source>
        <dbReference type="PROSITE" id="PS50880"/>
    </source>
</evidence>
<dbReference type="Pfam" id="PF21176">
    <property type="entry name" value="RecR_HhH"/>
    <property type="match status" value="1"/>
</dbReference>
<dbReference type="InterPro" id="IPR003583">
    <property type="entry name" value="Hlx-hairpin-Hlx_DNA-bd_motif"/>
</dbReference>
<dbReference type="InterPro" id="IPR000093">
    <property type="entry name" value="DNA_Rcmb_RecR"/>
</dbReference>
<dbReference type="Gene3D" id="6.10.250.240">
    <property type="match status" value="1"/>
</dbReference>
<keyword evidence="1 7" id="KW-0479">Metal-binding</keyword>